<proteinExistence type="predicted"/>
<dbReference type="Proteomes" id="UP000886998">
    <property type="component" value="Unassembled WGS sequence"/>
</dbReference>
<accession>A0A8X7BSM1</accession>
<dbReference type="Gene3D" id="2.10.80.20">
    <property type="match status" value="1"/>
</dbReference>
<keyword evidence="3" id="KW-1185">Reference proteome</keyword>
<feature type="chain" id="PRO_5036486416" evidence="1">
    <location>
        <begin position="28"/>
        <end position="117"/>
    </location>
</feature>
<comment type="caution">
    <text evidence="2">The sequence shown here is derived from an EMBL/GenBank/DDBJ whole genome shotgun (WGS) entry which is preliminary data.</text>
</comment>
<protein>
    <submittedName>
        <fullName evidence="2">Uncharacterized protein</fullName>
    </submittedName>
</protein>
<dbReference type="EMBL" id="BMAV01001998">
    <property type="protein sequence ID" value="GFY40609.1"/>
    <property type="molecule type" value="Genomic_DNA"/>
</dbReference>
<sequence>MKLLGQSFTKICLLCFLMLSFSALCDSTFHHLMMIMMIPKPDTCQPNCCKAVMCPMPKCHPHQVMKPKAGWCGCCPKCMTQLKMGQPCKAKPKHPCPKMPSSECGHGLKCKHGKCCR</sequence>
<keyword evidence="1" id="KW-0732">Signal</keyword>
<name>A0A8X7BSM1_9ARAC</name>
<dbReference type="AlphaFoldDB" id="A0A8X7BSM1"/>
<dbReference type="InterPro" id="IPR053741">
    <property type="entry name" value="Ser_Fungal_Prot_Inhib_sf"/>
</dbReference>
<reference evidence="2" key="1">
    <citation type="submission" date="2020-08" db="EMBL/GenBank/DDBJ databases">
        <title>Multicomponent nature underlies the extraordinary mechanical properties of spider dragline silk.</title>
        <authorList>
            <person name="Kono N."/>
            <person name="Nakamura H."/>
            <person name="Mori M."/>
            <person name="Yoshida Y."/>
            <person name="Ohtoshi R."/>
            <person name="Malay A.D."/>
            <person name="Moran D.A.P."/>
            <person name="Tomita M."/>
            <person name="Numata K."/>
            <person name="Arakawa K."/>
        </authorList>
    </citation>
    <scope>NUCLEOTIDE SEQUENCE</scope>
</reference>
<dbReference type="OrthoDB" id="6417802at2759"/>
<evidence type="ECO:0000256" key="1">
    <source>
        <dbReference type="SAM" id="SignalP"/>
    </source>
</evidence>
<evidence type="ECO:0000313" key="2">
    <source>
        <dbReference type="EMBL" id="GFY40609.1"/>
    </source>
</evidence>
<organism evidence="2 3">
    <name type="scientific">Trichonephila inaurata madagascariensis</name>
    <dbReference type="NCBI Taxonomy" id="2747483"/>
    <lineage>
        <taxon>Eukaryota</taxon>
        <taxon>Metazoa</taxon>
        <taxon>Ecdysozoa</taxon>
        <taxon>Arthropoda</taxon>
        <taxon>Chelicerata</taxon>
        <taxon>Arachnida</taxon>
        <taxon>Araneae</taxon>
        <taxon>Araneomorphae</taxon>
        <taxon>Entelegynae</taxon>
        <taxon>Araneoidea</taxon>
        <taxon>Nephilidae</taxon>
        <taxon>Trichonephila</taxon>
        <taxon>Trichonephila inaurata</taxon>
    </lineage>
</organism>
<gene>
    <name evidence="2" type="ORF">TNIN_387171</name>
</gene>
<feature type="signal peptide" evidence="1">
    <location>
        <begin position="1"/>
        <end position="27"/>
    </location>
</feature>
<evidence type="ECO:0000313" key="3">
    <source>
        <dbReference type="Proteomes" id="UP000886998"/>
    </source>
</evidence>